<dbReference type="Pfam" id="PF04452">
    <property type="entry name" value="Methyltrans_RNA"/>
    <property type="match status" value="1"/>
</dbReference>
<sequence length="287" mass="32073">MNLIIIDQKNINEDLTVELSSRQSNHCVSVLEVNIGSKLNVGVKNSGKGTATVIKIIKKETNKDGKIKCESICSFYNIEEINSQIINKSRKPISEINNRSNLQYTVTIKLDTPIHKETYKHEYPLIDLLIALPRPKIFEKVLQNAVTIGVGRIIFVCTDKSEKSYLNSSKIKKESIDEIIQLGLEQASKTLCPDVYVYASWKDYFFCKENMIGIVADVAGSSKITEIGLQSHVGPIILAIGPEGGWTKEELKDLITEGFKVVNIGDRILKVETAVISLYSKVSFYTD</sequence>
<evidence type="ECO:0000256" key="8">
    <source>
        <dbReference type="ARBA" id="ARBA00022691"/>
    </source>
</evidence>
<dbReference type="PANTHER" id="PTHR30027:SF3">
    <property type="entry name" value="16S RRNA (URACIL(1498)-N(3))-METHYLTRANSFERASE"/>
    <property type="match status" value="1"/>
</dbReference>
<dbReference type="OrthoDB" id="2021042at2759"/>
<dbReference type="GO" id="GO:0005737">
    <property type="term" value="C:cytoplasm"/>
    <property type="evidence" value="ECO:0007669"/>
    <property type="project" value="UniProtKB-SubCell"/>
</dbReference>
<dbReference type="VEuPathDB" id="CryptoDB:cubi_02336"/>
<evidence type="ECO:0000256" key="6">
    <source>
        <dbReference type="ARBA" id="ARBA00022603"/>
    </source>
</evidence>
<dbReference type="InterPro" id="IPR029026">
    <property type="entry name" value="tRNA_m1G_MTases_N"/>
</dbReference>
<evidence type="ECO:0000256" key="10">
    <source>
        <dbReference type="ARBA" id="ARBA00047944"/>
    </source>
</evidence>
<evidence type="ECO:0000313" key="12">
    <source>
        <dbReference type="EMBL" id="OII73105.1"/>
    </source>
</evidence>
<dbReference type="GO" id="GO:0070042">
    <property type="term" value="F:rRNA (uridine-N3-)-methyltransferase activity"/>
    <property type="evidence" value="ECO:0007669"/>
    <property type="project" value="TreeGrafter"/>
</dbReference>
<keyword evidence="7" id="KW-0808">Transferase</keyword>
<dbReference type="CDD" id="cd18084">
    <property type="entry name" value="RsmE-like"/>
    <property type="match status" value="1"/>
</dbReference>
<dbReference type="InterPro" id="IPR046886">
    <property type="entry name" value="RsmE_MTase_dom"/>
</dbReference>
<gene>
    <name evidence="12" type="ORF">cubi_02336</name>
</gene>
<dbReference type="Proteomes" id="UP000186176">
    <property type="component" value="Unassembled WGS sequence"/>
</dbReference>
<keyword evidence="5" id="KW-0698">rRNA processing</keyword>
<feature type="domain" description="Ribosomal RNA small subunit methyltransferase E methyltransferase" evidence="11">
    <location>
        <begin position="125"/>
        <end position="281"/>
    </location>
</feature>
<comment type="similarity">
    <text evidence="2">Belongs to the RNA methyltransferase RsmE family.</text>
</comment>
<dbReference type="InterPro" id="IPR006700">
    <property type="entry name" value="RsmE"/>
</dbReference>
<dbReference type="RefSeq" id="XP_028874469.1">
    <property type="nucleotide sequence ID" value="XM_029019348.1"/>
</dbReference>
<dbReference type="InterPro" id="IPR029028">
    <property type="entry name" value="Alpha/beta_knot_MTases"/>
</dbReference>
<evidence type="ECO:0000256" key="2">
    <source>
        <dbReference type="ARBA" id="ARBA00005528"/>
    </source>
</evidence>
<organism evidence="12 13">
    <name type="scientific">Cryptosporidium ubiquitum</name>
    <dbReference type="NCBI Taxonomy" id="857276"/>
    <lineage>
        <taxon>Eukaryota</taxon>
        <taxon>Sar</taxon>
        <taxon>Alveolata</taxon>
        <taxon>Apicomplexa</taxon>
        <taxon>Conoidasida</taxon>
        <taxon>Coccidia</taxon>
        <taxon>Eucoccidiorida</taxon>
        <taxon>Eimeriorina</taxon>
        <taxon>Cryptosporidiidae</taxon>
        <taxon>Cryptosporidium</taxon>
    </lineage>
</organism>
<dbReference type="EC" id="2.1.1.193" evidence="3"/>
<dbReference type="AlphaFoldDB" id="A0A1J4MFX5"/>
<comment type="subcellular location">
    <subcellularLocation>
        <location evidence="1">Cytoplasm</location>
    </subcellularLocation>
</comment>
<evidence type="ECO:0000259" key="11">
    <source>
        <dbReference type="Pfam" id="PF04452"/>
    </source>
</evidence>
<evidence type="ECO:0000256" key="3">
    <source>
        <dbReference type="ARBA" id="ARBA00012328"/>
    </source>
</evidence>
<comment type="function">
    <text evidence="9">Specifically methylates the N3 position of the uracil ring of uridine 1498 (m3U1498) in 16S rRNA. Acts on the fully assembled 30S ribosomal subunit.</text>
</comment>
<comment type="caution">
    <text evidence="12">The sequence shown here is derived from an EMBL/GenBank/DDBJ whole genome shotgun (WGS) entry which is preliminary data.</text>
</comment>
<dbReference type="PIRSF" id="PIRSF015601">
    <property type="entry name" value="MTase_slr0722"/>
    <property type="match status" value="1"/>
</dbReference>
<evidence type="ECO:0000313" key="13">
    <source>
        <dbReference type="Proteomes" id="UP000186176"/>
    </source>
</evidence>
<protein>
    <recommendedName>
        <fullName evidence="3">16S rRNA (uracil(1498)-N(3))-methyltransferase</fullName>
        <ecNumber evidence="3">2.1.1.193</ecNumber>
    </recommendedName>
</protein>
<dbReference type="NCBIfam" id="TIGR00046">
    <property type="entry name" value="RsmE family RNA methyltransferase"/>
    <property type="match status" value="1"/>
</dbReference>
<dbReference type="EMBL" id="LRBP01000017">
    <property type="protein sequence ID" value="OII73105.1"/>
    <property type="molecule type" value="Genomic_DNA"/>
</dbReference>
<evidence type="ECO:0000256" key="5">
    <source>
        <dbReference type="ARBA" id="ARBA00022552"/>
    </source>
</evidence>
<evidence type="ECO:0000256" key="9">
    <source>
        <dbReference type="ARBA" id="ARBA00025699"/>
    </source>
</evidence>
<evidence type="ECO:0000256" key="1">
    <source>
        <dbReference type="ARBA" id="ARBA00004496"/>
    </source>
</evidence>
<dbReference type="GO" id="GO:0070475">
    <property type="term" value="P:rRNA base methylation"/>
    <property type="evidence" value="ECO:0007669"/>
    <property type="project" value="TreeGrafter"/>
</dbReference>
<dbReference type="GeneID" id="39979127"/>
<name>A0A1J4MFX5_9CRYT</name>
<keyword evidence="8" id="KW-0949">S-adenosyl-L-methionine</keyword>
<keyword evidence="6" id="KW-0489">Methyltransferase</keyword>
<evidence type="ECO:0000256" key="4">
    <source>
        <dbReference type="ARBA" id="ARBA00022490"/>
    </source>
</evidence>
<keyword evidence="4" id="KW-0963">Cytoplasm</keyword>
<dbReference type="Gene3D" id="3.40.1280.10">
    <property type="match status" value="1"/>
</dbReference>
<accession>A0A1J4MFX5</accession>
<keyword evidence="13" id="KW-1185">Reference proteome</keyword>
<dbReference type="PANTHER" id="PTHR30027">
    <property type="entry name" value="RIBOSOMAL RNA SMALL SUBUNIT METHYLTRANSFERASE E"/>
    <property type="match status" value="1"/>
</dbReference>
<dbReference type="SUPFAM" id="SSF75217">
    <property type="entry name" value="alpha/beta knot"/>
    <property type="match status" value="1"/>
</dbReference>
<evidence type="ECO:0000256" key="7">
    <source>
        <dbReference type="ARBA" id="ARBA00022679"/>
    </source>
</evidence>
<reference evidence="12 13" key="1">
    <citation type="submission" date="2016-10" db="EMBL/GenBank/DDBJ databases">
        <title>Reductive evolution of mitochondrial metabolism and differential evolution of invasion-related proteins in Cryptosporidium.</title>
        <authorList>
            <person name="Liu S."/>
            <person name="Roellig D.M."/>
            <person name="Guo Y."/>
            <person name="Li N."/>
            <person name="Frace M.A."/>
            <person name="Tang K."/>
            <person name="Zhang L."/>
            <person name="Feng Y."/>
            <person name="Xiao L."/>
        </authorList>
    </citation>
    <scope>NUCLEOTIDE SEQUENCE [LARGE SCALE GENOMIC DNA]</scope>
    <source>
        <strain evidence="12">39726</strain>
    </source>
</reference>
<proteinExistence type="inferred from homology"/>
<comment type="catalytic activity">
    <reaction evidence="10">
        <text>uridine(1498) in 16S rRNA + S-adenosyl-L-methionine = N(3)-methyluridine(1498) in 16S rRNA + S-adenosyl-L-homocysteine + H(+)</text>
        <dbReference type="Rhea" id="RHEA:42920"/>
        <dbReference type="Rhea" id="RHEA-COMP:10283"/>
        <dbReference type="Rhea" id="RHEA-COMP:10284"/>
        <dbReference type="ChEBI" id="CHEBI:15378"/>
        <dbReference type="ChEBI" id="CHEBI:57856"/>
        <dbReference type="ChEBI" id="CHEBI:59789"/>
        <dbReference type="ChEBI" id="CHEBI:65315"/>
        <dbReference type="ChEBI" id="CHEBI:74502"/>
        <dbReference type="EC" id="2.1.1.193"/>
    </reaction>
</comment>